<dbReference type="Pfam" id="PF00078">
    <property type="entry name" value="RVT_1"/>
    <property type="match status" value="1"/>
</dbReference>
<dbReference type="InterPro" id="IPR043128">
    <property type="entry name" value="Rev_trsase/Diguanyl_cyclase"/>
</dbReference>
<dbReference type="PANTHER" id="PTHR47027">
    <property type="entry name" value="REVERSE TRANSCRIPTASE DOMAIN-CONTAINING PROTEIN"/>
    <property type="match status" value="1"/>
</dbReference>
<reference evidence="3" key="1">
    <citation type="submission" date="2021-09" db="EMBL/GenBank/DDBJ databases">
        <authorList>
            <person name="Martin H S."/>
        </authorList>
    </citation>
    <scope>NUCLEOTIDE SEQUENCE</scope>
</reference>
<evidence type="ECO:0000313" key="3">
    <source>
        <dbReference type="EMBL" id="CAG9583239.1"/>
    </source>
</evidence>
<name>A0A8J2R689_9NEOP</name>
<dbReference type="InterPro" id="IPR036691">
    <property type="entry name" value="Endo/exonu/phosph_ase_sf"/>
</dbReference>
<comment type="caution">
    <text evidence="3">The sequence shown here is derived from an EMBL/GenBank/DDBJ whole genome shotgun (WGS) entry which is preliminary data.</text>
</comment>
<dbReference type="PANTHER" id="PTHR47027:SF28">
    <property type="entry name" value="ENDONUCLEASE-REVERSE TRANSCRIPTASE"/>
    <property type="match status" value="1"/>
</dbReference>
<dbReference type="InterPro" id="IPR043502">
    <property type="entry name" value="DNA/RNA_pol_sf"/>
</dbReference>
<dbReference type="Pfam" id="PF03372">
    <property type="entry name" value="Exo_endo_phos"/>
    <property type="match status" value="1"/>
</dbReference>
<dbReference type="CDD" id="cd09076">
    <property type="entry name" value="L1-EN"/>
    <property type="match status" value="1"/>
</dbReference>
<dbReference type="InterPro" id="IPR000477">
    <property type="entry name" value="RT_dom"/>
</dbReference>
<dbReference type="GO" id="GO:0003824">
    <property type="term" value="F:catalytic activity"/>
    <property type="evidence" value="ECO:0007669"/>
    <property type="project" value="InterPro"/>
</dbReference>
<feature type="region of interest" description="Disordered" evidence="1">
    <location>
        <begin position="1"/>
        <end position="34"/>
    </location>
</feature>
<organism evidence="3 4">
    <name type="scientific">Danaus chrysippus</name>
    <name type="common">African queen</name>
    <dbReference type="NCBI Taxonomy" id="151541"/>
    <lineage>
        <taxon>Eukaryota</taxon>
        <taxon>Metazoa</taxon>
        <taxon>Ecdysozoa</taxon>
        <taxon>Arthropoda</taxon>
        <taxon>Hexapoda</taxon>
        <taxon>Insecta</taxon>
        <taxon>Pterygota</taxon>
        <taxon>Neoptera</taxon>
        <taxon>Endopterygota</taxon>
        <taxon>Lepidoptera</taxon>
        <taxon>Glossata</taxon>
        <taxon>Ditrysia</taxon>
        <taxon>Papilionoidea</taxon>
        <taxon>Nymphalidae</taxon>
        <taxon>Danainae</taxon>
        <taxon>Danaini</taxon>
        <taxon>Danaina</taxon>
        <taxon>Danaus</taxon>
        <taxon>Anosia</taxon>
    </lineage>
</organism>
<sequence>MDRQDKELGTARASPLNDAQAHRPKPVTSGQGLPCQVRARLKTRVPKRKLRFATWNIGSLTGRCRELADVLVRRRVQCAFLQETRWKGNKSRTIGQGYRLIYTGSPSGKAGVAVVLSEELQNSLLEVDRRCDRLMRVRVLIEGVITNLISAYTPQAGCSGSEKESFWEQFEEVLRAIPAAEVIIVGGDLNGHVGRAADTYERVHGGFGYGRRNAEGETILRTCTASDLAVVNTFFQKTSQHLITYKSGSHSTQLDYLLTRRCHIGKVTNCKVIPGESLTAQHRLLVMDFVVTPKKKVAEKREPRIRWWLLNGTMQTNLRAAVESQNLLTHTESAQEAWDRVQSAIITAGKRVLGLSRGGRVIDRETWWWNDEVQEVIRKKKAAFKEWQQSHSPEDRLEYIAAKRASKRAVARARSDRLSPLYDTLETAEGQKLIYKLALARDKATQDIAKCLCVKDSQGTLLCNHASVKERWRCYFKELLNTQHPCSLPTEPPPNLGLIAPITPDETRNCLRRMKNRKAVGPDDIPIEAWKSLGSLGVLILTDLFNRILNTGTMPHQWRYSFITPIYKGRGSVQDCGSYRGVKIMSHTMKLFERMIDLRLRRECTVSECQYGFQPGSGTLDAIFAIRTLMEAYREKRRALHVAFLDLQKAFDCVPRQCIWWALRTKGIPEAYIDIIRDMYRDSVSMVRTAVGDTKPFPISVGVHQGSALSPFLFNVVLDTVSANIQDQPPWLMMYADDIALIDEDRLTLERRVNLWKGALENGGLKLNVSKTEYIACGSPDSCTIHIGPEPAVKSEKFRYLGSILHESGGIDHDVQARISAAWAKWREVTGVVCDRRIPPKLKGLIYKSIIRPVLLYGSECWPVLSRHTQELHVTEMKMLRWMCGVTRADRIRNTFIRGSLGVRDVADKLEESRLRWYGHVARRPENYVGRICLDMCVPGARPPGRPKKRWLDTVKQDMRANGLTTEDAKDRAKWRRLCGKADPS</sequence>
<evidence type="ECO:0000256" key="1">
    <source>
        <dbReference type="SAM" id="MobiDB-lite"/>
    </source>
</evidence>
<dbReference type="PROSITE" id="PS50878">
    <property type="entry name" value="RT_POL"/>
    <property type="match status" value="1"/>
</dbReference>
<dbReference type="Gene3D" id="3.30.70.270">
    <property type="match status" value="1"/>
</dbReference>
<gene>
    <name evidence="3" type="ORF">DCHRY22_LOCUS14671</name>
</gene>
<dbReference type="GO" id="GO:0071897">
    <property type="term" value="P:DNA biosynthetic process"/>
    <property type="evidence" value="ECO:0007669"/>
    <property type="project" value="UniProtKB-ARBA"/>
</dbReference>
<dbReference type="Proteomes" id="UP000789524">
    <property type="component" value="Unassembled WGS sequence"/>
</dbReference>
<evidence type="ECO:0000259" key="2">
    <source>
        <dbReference type="PROSITE" id="PS50878"/>
    </source>
</evidence>
<proteinExistence type="predicted"/>
<feature type="domain" description="Reverse transcriptase" evidence="2">
    <location>
        <begin position="547"/>
        <end position="805"/>
    </location>
</feature>
<dbReference type="SUPFAM" id="SSF56672">
    <property type="entry name" value="DNA/RNA polymerases"/>
    <property type="match status" value="1"/>
</dbReference>
<dbReference type="AlphaFoldDB" id="A0A8J2R689"/>
<protein>
    <submittedName>
        <fullName evidence="3">(African queen) hypothetical protein</fullName>
    </submittedName>
</protein>
<keyword evidence="4" id="KW-1185">Reference proteome</keyword>
<dbReference type="SUPFAM" id="SSF56219">
    <property type="entry name" value="DNase I-like"/>
    <property type="match status" value="1"/>
</dbReference>
<accession>A0A8J2R689</accession>
<dbReference type="OrthoDB" id="418748at2759"/>
<evidence type="ECO:0000313" key="4">
    <source>
        <dbReference type="Proteomes" id="UP000789524"/>
    </source>
</evidence>
<dbReference type="Gene3D" id="3.60.10.10">
    <property type="entry name" value="Endonuclease/exonuclease/phosphatase"/>
    <property type="match status" value="1"/>
</dbReference>
<dbReference type="CDD" id="cd01650">
    <property type="entry name" value="RT_nLTR_like"/>
    <property type="match status" value="1"/>
</dbReference>
<dbReference type="InterPro" id="IPR005135">
    <property type="entry name" value="Endo/exonuclease/phosphatase"/>
</dbReference>
<dbReference type="EMBL" id="CAKASE010000081">
    <property type="protein sequence ID" value="CAG9583239.1"/>
    <property type="molecule type" value="Genomic_DNA"/>
</dbReference>